<sequence length="91" mass="10467">ITREGPGQDRTARGINGIICLWSVIKQKRRLHEFIRVMDENWNEVTLDEGTQFRVGSQGGGELCTVVRPFGFLTRDLMETVGFRKDDRRVT</sequence>
<gene>
    <name evidence="1" type="ORF">LCGC14_2119980</name>
</gene>
<name>A0A0F9GHN4_9ZZZZ</name>
<accession>A0A0F9GHN4</accession>
<dbReference type="EMBL" id="LAZR01026380">
    <property type="protein sequence ID" value="KKL68935.1"/>
    <property type="molecule type" value="Genomic_DNA"/>
</dbReference>
<reference evidence="1" key="1">
    <citation type="journal article" date="2015" name="Nature">
        <title>Complex archaea that bridge the gap between prokaryotes and eukaryotes.</title>
        <authorList>
            <person name="Spang A."/>
            <person name="Saw J.H."/>
            <person name="Jorgensen S.L."/>
            <person name="Zaremba-Niedzwiedzka K."/>
            <person name="Martijn J."/>
            <person name="Lind A.E."/>
            <person name="van Eijk R."/>
            <person name="Schleper C."/>
            <person name="Guy L."/>
            <person name="Ettema T.J."/>
        </authorList>
    </citation>
    <scope>NUCLEOTIDE SEQUENCE</scope>
</reference>
<comment type="caution">
    <text evidence="1">The sequence shown here is derived from an EMBL/GenBank/DDBJ whole genome shotgun (WGS) entry which is preliminary data.</text>
</comment>
<feature type="non-terminal residue" evidence="1">
    <location>
        <position position="1"/>
    </location>
</feature>
<proteinExistence type="predicted"/>
<dbReference type="AlphaFoldDB" id="A0A0F9GHN4"/>
<protein>
    <submittedName>
        <fullName evidence="1">Uncharacterized protein</fullName>
    </submittedName>
</protein>
<evidence type="ECO:0000313" key="1">
    <source>
        <dbReference type="EMBL" id="KKL68935.1"/>
    </source>
</evidence>
<organism evidence="1">
    <name type="scientific">marine sediment metagenome</name>
    <dbReference type="NCBI Taxonomy" id="412755"/>
    <lineage>
        <taxon>unclassified sequences</taxon>
        <taxon>metagenomes</taxon>
        <taxon>ecological metagenomes</taxon>
    </lineage>
</organism>